<accession>A0AAW0BHS5</accession>
<protein>
    <submittedName>
        <fullName evidence="2">Uncharacterized protein</fullName>
    </submittedName>
</protein>
<keyword evidence="3" id="KW-1185">Reference proteome</keyword>
<name>A0AAW0BHS5_9AGAR</name>
<proteinExistence type="predicted"/>
<gene>
    <name evidence="2" type="ORF">VNI00_016048</name>
</gene>
<dbReference type="Proteomes" id="UP001383192">
    <property type="component" value="Unassembled WGS sequence"/>
</dbReference>
<dbReference type="EMBL" id="JAYKXP010000116">
    <property type="protein sequence ID" value="KAK7025337.1"/>
    <property type="molecule type" value="Genomic_DNA"/>
</dbReference>
<dbReference type="AlphaFoldDB" id="A0AAW0BHS5"/>
<feature type="compositionally biased region" description="Acidic residues" evidence="1">
    <location>
        <begin position="307"/>
        <end position="327"/>
    </location>
</feature>
<feature type="compositionally biased region" description="Acidic residues" evidence="1">
    <location>
        <begin position="336"/>
        <end position="346"/>
    </location>
</feature>
<reference evidence="2 3" key="1">
    <citation type="submission" date="2024-01" db="EMBL/GenBank/DDBJ databases">
        <title>A draft genome for a cacao thread blight-causing isolate of Paramarasmius palmivorus.</title>
        <authorList>
            <person name="Baruah I.K."/>
            <person name="Bukari Y."/>
            <person name="Amoako-Attah I."/>
            <person name="Meinhardt L.W."/>
            <person name="Bailey B.A."/>
            <person name="Cohen S.P."/>
        </authorList>
    </citation>
    <scope>NUCLEOTIDE SEQUENCE [LARGE SCALE GENOMIC DNA]</scope>
    <source>
        <strain evidence="2 3">GH-12</strain>
    </source>
</reference>
<evidence type="ECO:0000313" key="2">
    <source>
        <dbReference type="EMBL" id="KAK7025337.1"/>
    </source>
</evidence>
<sequence>MPYGINSQKIQGGTFNDIGRDQTNNTYRGQVVGHHVQIESMTVGCSHAGQALVKRTMYDEFRQVLLGDVIALQNIHHEDLSRYEWQVRGGKFLGRLKARATTQTVQLFPHGGTQFTVIKYDGADAEKAWKRDFEMFSETREPGSPQLFAINLSKIPMLIFHHTEHTPVTSMQVKDLDHLLYCLSFTFDNAIKKYSSILYDTVNFNFGWLSQLVNEDNLPDGMQGLVEGLYLSQRRLDYASSPKEWDQVLQQLLHILHVWGCEIDSEAGKKDYGRWVMVKDSGSIQELDDDNEDRPDMHSWATYSSEESSDADSYTSEDEDEEYEEDWVSSHVDSYIPEDDTEDDEVILYPRSN</sequence>
<evidence type="ECO:0000313" key="3">
    <source>
        <dbReference type="Proteomes" id="UP001383192"/>
    </source>
</evidence>
<feature type="region of interest" description="Disordered" evidence="1">
    <location>
        <begin position="285"/>
        <end position="353"/>
    </location>
</feature>
<evidence type="ECO:0000256" key="1">
    <source>
        <dbReference type="SAM" id="MobiDB-lite"/>
    </source>
</evidence>
<organism evidence="2 3">
    <name type="scientific">Paramarasmius palmivorus</name>
    <dbReference type="NCBI Taxonomy" id="297713"/>
    <lineage>
        <taxon>Eukaryota</taxon>
        <taxon>Fungi</taxon>
        <taxon>Dikarya</taxon>
        <taxon>Basidiomycota</taxon>
        <taxon>Agaricomycotina</taxon>
        <taxon>Agaricomycetes</taxon>
        <taxon>Agaricomycetidae</taxon>
        <taxon>Agaricales</taxon>
        <taxon>Marasmiineae</taxon>
        <taxon>Marasmiaceae</taxon>
        <taxon>Paramarasmius</taxon>
    </lineage>
</organism>
<comment type="caution">
    <text evidence="2">The sequence shown here is derived from an EMBL/GenBank/DDBJ whole genome shotgun (WGS) entry which is preliminary data.</text>
</comment>